<accession>M6UTQ3</accession>
<name>M6UTQ3_9LEPT</name>
<protein>
    <submittedName>
        <fullName evidence="1">Uncharacterized protein</fullName>
    </submittedName>
</protein>
<dbReference type="EMBL" id="AHOQ02000022">
    <property type="protein sequence ID" value="EMO46141.1"/>
    <property type="molecule type" value="Genomic_DNA"/>
</dbReference>
<comment type="caution">
    <text evidence="1">The sequence shown here is derived from an EMBL/GenBank/DDBJ whole genome shotgun (WGS) entry which is preliminary data.</text>
</comment>
<sequence length="39" mass="4541">MEVAALILWGSDIRETPIFLRRTHVKYYGKSIISSFKIT</sequence>
<gene>
    <name evidence="1" type="ORF">LEP1GSC187_0668</name>
</gene>
<reference evidence="1 2" key="1">
    <citation type="submission" date="2013-01" db="EMBL/GenBank/DDBJ databases">
        <authorList>
            <person name="Harkins D.M."/>
            <person name="Durkin A.S."/>
            <person name="Brinkac L.M."/>
            <person name="Haft D.H."/>
            <person name="Selengut J.D."/>
            <person name="Sanka R."/>
            <person name="DePew J."/>
            <person name="Purushe J."/>
            <person name="Matthias M.A."/>
            <person name="Vinetz J.M."/>
            <person name="Sutton G.G."/>
            <person name="Nierman W.C."/>
            <person name="Fouts D.E."/>
        </authorList>
    </citation>
    <scope>NUCLEOTIDE SEQUENCE [LARGE SCALE GENOMIC DNA]</scope>
    <source>
        <strain evidence="1 2">ZUN179</strain>
    </source>
</reference>
<dbReference type="Proteomes" id="UP000012160">
    <property type="component" value="Unassembled WGS sequence"/>
</dbReference>
<dbReference type="AlphaFoldDB" id="M6UTQ3"/>
<proteinExistence type="predicted"/>
<evidence type="ECO:0000313" key="1">
    <source>
        <dbReference type="EMBL" id="EMO46141.1"/>
    </source>
</evidence>
<evidence type="ECO:0000313" key="2">
    <source>
        <dbReference type="Proteomes" id="UP000012160"/>
    </source>
</evidence>
<organism evidence="1 2">
    <name type="scientific">Leptospira santarosai str. ZUN179</name>
    <dbReference type="NCBI Taxonomy" id="1049985"/>
    <lineage>
        <taxon>Bacteria</taxon>
        <taxon>Pseudomonadati</taxon>
        <taxon>Spirochaetota</taxon>
        <taxon>Spirochaetia</taxon>
        <taxon>Leptospirales</taxon>
        <taxon>Leptospiraceae</taxon>
        <taxon>Leptospira</taxon>
    </lineage>
</organism>